<dbReference type="SUPFAM" id="SSF52283">
    <property type="entry name" value="Formate/glycerate dehydrogenase catalytic domain-like"/>
    <property type="match status" value="1"/>
</dbReference>
<evidence type="ECO:0000259" key="6">
    <source>
        <dbReference type="Pfam" id="PF02826"/>
    </source>
</evidence>
<dbReference type="InterPro" id="IPR050223">
    <property type="entry name" value="D-isomer_2-hydroxyacid_DH"/>
</dbReference>
<dbReference type="Gene3D" id="3.40.50.720">
    <property type="entry name" value="NAD(P)-binding Rossmann-like Domain"/>
    <property type="match status" value="2"/>
</dbReference>
<dbReference type="PANTHER" id="PTHR10996">
    <property type="entry name" value="2-HYDROXYACID DEHYDROGENASE-RELATED"/>
    <property type="match status" value="1"/>
</dbReference>
<protein>
    <submittedName>
        <fullName evidence="7">D-isomer specific 2-hydroxyacid dehydrogenase</fullName>
    </submittedName>
</protein>
<gene>
    <name evidence="7" type="ordered locus">BMS_1768</name>
</gene>
<dbReference type="PANTHER" id="PTHR10996:SF277">
    <property type="entry name" value="GLYOXYLATE REDUCTASE_HYDROXYPYRUVATE REDUCTASE"/>
    <property type="match status" value="1"/>
</dbReference>
<dbReference type="RefSeq" id="WP_014244374.1">
    <property type="nucleotide sequence ID" value="NC_016620.1"/>
</dbReference>
<dbReference type="InterPro" id="IPR006139">
    <property type="entry name" value="D-isomer_2_OHA_DH_cat_dom"/>
</dbReference>
<evidence type="ECO:0000256" key="4">
    <source>
        <dbReference type="RuleBase" id="RU003719"/>
    </source>
</evidence>
<proteinExistence type="inferred from homology"/>
<dbReference type="GO" id="GO:0030267">
    <property type="term" value="F:glyoxylate reductase (NADPH) activity"/>
    <property type="evidence" value="ECO:0007669"/>
    <property type="project" value="TreeGrafter"/>
</dbReference>
<dbReference type="KEGG" id="bmx:BMS_1768"/>
<dbReference type="InterPro" id="IPR006140">
    <property type="entry name" value="D-isomer_DH_NAD-bd"/>
</dbReference>
<evidence type="ECO:0000256" key="3">
    <source>
        <dbReference type="ARBA" id="ARBA00023027"/>
    </source>
</evidence>
<evidence type="ECO:0000256" key="1">
    <source>
        <dbReference type="ARBA" id="ARBA00005854"/>
    </source>
</evidence>
<evidence type="ECO:0000313" key="7">
    <source>
        <dbReference type="EMBL" id="CBW26593.1"/>
    </source>
</evidence>
<reference evidence="8" key="1">
    <citation type="journal article" date="2013" name="ISME J.">
        <title>A small predatory core genome in the divergent marine Bacteriovorax marinus SJ and the terrestrial Bdellovibrio bacteriovorus.</title>
        <authorList>
            <person name="Crossman L.C."/>
            <person name="Chen H."/>
            <person name="Cerdeno-Tarraga A.M."/>
            <person name="Brooks K."/>
            <person name="Quail M.A."/>
            <person name="Pineiro S.A."/>
            <person name="Hobley L."/>
            <person name="Sockett R.E."/>
            <person name="Bentley S.D."/>
            <person name="Parkhill J."/>
            <person name="Williams H.N."/>
            <person name="Stine O.C."/>
        </authorList>
    </citation>
    <scope>NUCLEOTIDE SEQUENCE [LARGE SCALE GENOMIC DNA]</scope>
    <source>
        <strain evidence="8">ATCC BAA-682 / DSM 15412 / SJ</strain>
    </source>
</reference>
<evidence type="ECO:0000256" key="2">
    <source>
        <dbReference type="ARBA" id="ARBA00023002"/>
    </source>
</evidence>
<comment type="similarity">
    <text evidence="1 4">Belongs to the D-isomer specific 2-hydroxyacid dehydrogenase family.</text>
</comment>
<dbReference type="FunFam" id="3.40.50.720:FF:000203">
    <property type="entry name" value="D-3-phosphoglycerate dehydrogenase (SerA)"/>
    <property type="match status" value="1"/>
</dbReference>
<dbReference type="PROSITE" id="PS00065">
    <property type="entry name" value="D_2_HYDROXYACID_DH_1"/>
    <property type="match status" value="1"/>
</dbReference>
<dbReference type="OrthoDB" id="117809at2"/>
<dbReference type="GO" id="GO:0016618">
    <property type="term" value="F:hydroxypyruvate reductase [NAD(P)H] activity"/>
    <property type="evidence" value="ECO:0007669"/>
    <property type="project" value="TreeGrafter"/>
</dbReference>
<dbReference type="InterPro" id="IPR029752">
    <property type="entry name" value="D-isomer_DH_CS1"/>
</dbReference>
<dbReference type="GO" id="GO:0051287">
    <property type="term" value="F:NAD binding"/>
    <property type="evidence" value="ECO:0007669"/>
    <property type="project" value="InterPro"/>
</dbReference>
<dbReference type="eggNOG" id="COG1052">
    <property type="taxonomic scope" value="Bacteria"/>
</dbReference>
<dbReference type="Proteomes" id="UP000008963">
    <property type="component" value="Chromosome"/>
</dbReference>
<organism evidence="7 8">
    <name type="scientific">Halobacteriovorax marinus (strain ATCC BAA-682 / DSM 15412 / SJ)</name>
    <name type="common">Bacteriovorax marinus</name>
    <dbReference type="NCBI Taxonomy" id="862908"/>
    <lineage>
        <taxon>Bacteria</taxon>
        <taxon>Pseudomonadati</taxon>
        <taxon>Bdellovibrionota</taxon>
        <taxon>Bacteriovoracia</taxon>
        <taxon>Bacteriovoracales</taxon>
        <taxon>Halobacteriovoraceae</taxon>
        <taxon>Halobacteriovorax</taxon>
    </lineage>
</organism>
<keyword evidence="2 4" id="KW-0560">Oxidoreductase</keyword>
<keyword evidence="3" id="KW-0520">NAD</keyword>
<sequence>MRIFITKPIIESGIEILRSAGHEVNVHQGEKGITKEELYSAAKESDALITMLSDKIDEEFLEKNSHLLVIANYAVGFNNIDIEAAKRLAIPVANTPDVLTHATAELAFALLLSSARRITEAHNSIASNNWKGWEPMGFLGQSLANKTLGIFGAGRIGQSFAKMCQGAFDMEVLYTSRTEKNDFPAKRVSFDELVEKSDIISVHCDLNATTMGKFNRDIFKKMKSSSIFINTARGEIHNEVDLHWALTHGEVWGAGLDVTNPEPMSADSPLLKLPNVTITPHIGSATLKARSEMSDLVATNILKGLIKEKLLTPVY</sequence>
<dbReference type="EMBL" id="FQ312005">
    <property type="protein sequence ID" value="CBW26593.1"/>
    <property type="molecule type" value="Genomic_DNA"/>
</dbReference>
<dbReference type="Pfam" id="PF02826">
    <property type="entry name" value="2-Hacid_dh_C"/>
    <property type="match status" value="1"/>
</dbReference>
<evidence type="ECO:0000313" key="8">
    <source>
        <dbReference type="Proteomes" id="UP000008963"/>
    </source>
</evidence>
<dbReference type="SUPFAM" id="SSF51735">
    <property type="entry name" value="NAD(P)-binding Rossmann-fold domains"/>
    <property type="match status" value="1"/>
</dbReference>
<evidence type="ECO:0000259" key="5">
    <source>
        <dbReference type="Pfam" id="PF00389"/>
    </source>
</evidence>
<accession>E1X1T3</accession>
<dbReference type="InterPro" id="IPR036291">
    <property type="entry name" value="NAD(P)-bd_dom_sf"/>
</dbReference>
<dbReference type="HOGENOM" id="CLU_019796_1_2_7"/>
<name>E1X1T3_HALMS</name>
<dbReference type="Pfam" id="PF00389">
    <property type="entry name" value="2-Hacid_dh"/>
    <property type="match status" value="1"/>
</dbReference>
<dbReference type="AlphaFoldDB" id="E1X1T3"/>
<dbReference type="CDD" id="cd05301">
    <property type="entry name" value="GDH"/>
    <property type="match status" value="1"/>
</dbReference>
<feature type="domain" description="D-isomer specific 2-hydroxyacid dehydrogenase NAD-binding" evidence="6">
    <location>
        <begin position="108"/>
        <end position="283"/>
    </location>
</feature>
<dbReference type="PATRIC" id="fig|862908.3.peg.1678"/>
<dbReference type="STRING" id="862908.BMS_1768"/>
<dbReference type="GO" id="GO:0005829">
    <property type="term" value="C:cytosol"/>
    <property type="evidence" value="ECO:0007669"/>
    <property type="project" value="TreeGrafter"/>
</dbReference>
<feature type="domain" description="D-isomer specific 2-hydroxyacid dehydrogenase catalytic" evidence="5">
    <location>
        <begin position="3"/>
        <end position="314"/>
    </location>
</feature>
<keyword evidence="8" id="KW-1185">Reference proteome</keyword>